<dbReference type="EMBL" id="ML179071">
    <property type="protein sequence ID" value="THV03047.1"/>
    <property type="molecule type" value="Genomic_DNA"/>
</dbReference>
<evidence type="ECO:0000313" key="2">
    <source>
        <dbReference type="Proteomes" id="UP000297245"/>
    </source>
</evidence>
<accession>A0A4S8MJV5</accession>
<sequence>MSVLLLNCQDAAVTPPWNRAYSNSVTVLSQTLSHIHRFPENHAEILAKISQRLAEKDDSSVEKIDLEAAIKAVQAFALGTMEVEVKDLETSIDGDTYGLVTTAEDNSEEWVAGQIYLSEKLVVAVEHASDNPDVFKNLQDQDPGLVFKTLLAITFYHEFMHALRYSLFPKHYTPLGRSVGPRDIIQSSKQEVIEAKESGWAVEWMAIGGSLVLHLKKGERLTEARELAYTGVDRDNEEFFQLDNTFLVSFMSAVETADQPLPRLPTLQTAPIERKRSDIFVRPTTTDFFKKVPPQYDQQDHFVRLGLCLRTVIIDGEVKQVYRRVRCGNNVPVANR</sequence>
<name>A0A4S8MJV5_DENBC</name>
<protein>
    <submittedName>
        <fullName evidence="1">Uncharacterized protein</fullName>
    </submittedName>
</protein>
<organism evidence="1 2">
    <name type="scientific">Dendrothele bispora (strain CBS 962.96)</name>
    <dbReference type="NCBI Taxonomy" id="1314807"/>
    <lineage>
        <taxon>Eukaryota</taxon>
        <taxon>Fungi</taxon>
        <taxon>Dikarya</taxon>
        <taxon>Basidiomycota</taxon>
        <taxon>Agaricomycotina</taxon>
        <taxon>Agaricomycetes</taxon>
        <taxon>Agaricomycetidae</taxon>
        <taxon>Agaricales</taxon>
        <taxon>Agaricales incertae sedis</taxon>
        <taxon>Dendrothele</taxon>
    </lineage>
</organism>
<keyword evidence="2" id="KW-1185">Reference proteome</keyword>
<dbReference type="Proteomes" id="UP000297245">
    <property type="component" value="Unassembled WGS sequence"/>
</dbReference>
<proteinExistence type="predicted"/>
<evidence type="ECO:0000313" key="1">
    <source>
        <dbReference type="EMBL" id="THV03047.1"/>
    </source>
</evidence>
<dbReference type="AlphaFoldDB" id="A0A4S8MJV5"/>
<reference evidence="1 2" key="1">
    <citation type="journal article" date="2019" name="Nat. Ecol. Evol.">
        <title>Megaphylogeny resolves global patterns of mushroom evolution.</title>
        <authorList>
            <person name="Varga T."/>
            <person name="Krizsan K."/>
            <person name="Foldi C."/>
            <person name="Dima B."/>
            <person name="Sanchez-Garcia M."/>
            <person name="Sanchez-Ramirez S."/>
            <person name="Szollosi G.J."/>
            <person name="Szarkandi J.G."/>
            <person name="Papp V."/>
            <person name="Albert L."/>
            <person name="Andreopoulos W."/>
            <person name="Angelini C."/>
            <person name="Antonin V."/>
            <person name="Barry K.W."/>
            <person name="Bougher N.L."/>
            <person name="Buchanan P."/>
            <person name="Buyck B."/>
            <person name="Bense V."/>
            <person name="Catcheside P."/>
            <person name="Chovatia M."/>
            <person name="Cooper J."/>
            <person name="Damon W."/>
            <person name="Desjardin D."/>
            <person name="Finy P."/>
            <person name="Geml J."/>
            <person name="Haridas S."/>
            <person name="Hughes K."/>
            <person name="Justo A."/>
            <person name="Karasinski D."/>
            <person name="Kautmanova I."/>
            <person name="Kiss B."/>
            <person name="Kocsube S."/>
            <person name="Kotiranta H."/>
            <person name="LaButti K.M."/>
            <person name="Lechner B.E."/>
            <person name="Liimatainen K."/>
            <person name="Lipzen A."/>
            <person name="Lukacs Z."/>
            <person name="Mihaltcheva S."/>
            <person name="Morgado L.N."/>
            <person name="Niskanen T."/>
            <person name="Noordeloos M.E."/>
            <person name="Ohm R.A."/>
            <person name="Ortiz-Santana B."/>
            <person name="Ovrebo C."/>
            <person name="Racz N."/>
            <person name="Riley R."/>
            <person name="Savchenko A."/>
            <person name="Shiryaev A."/>
            <person name="Soop K."/>
            <person name="Spirin V."/>
            <person name="Szebenyi C."/>
            <person name="Tomsovsky M."/>
            <person name="Tulloss R.E."/>
            <person name="Uehling J."/>
            <person name="Grigoriev I.V."/>
            <person name="Vagvolgyi C."/>
            <person name="Papp T."/>
            <person name="Martin F.M."/>
            <person name="Miettinen O."/>
            <person name="Hibbett D.S."/>
            <person name="Nagy L.G."/>
        </authorList>
    </citation>
    <scope>NUCLEOTIDE SEQUENCE [LARGE SCALE GENOMIC DNA]</scope>
    <source>
        <strain evidence="1 2">CBS 962.96</strain>
    </source>
</reference>
<gene>
    <name evidence="1" type="ORF">K435DRAFT_852295</name>
</gene>